<dbReference type="STRING" id="1798383.A3D78_01125"/>
<sequence>MARIKIGNLKPVSLVLLVILFLSFFFRFYHLVDWFSFGMDQEYEAFLVRNIITGKHFPLIGVNAGGTGIYLGPLFIYLAALPYLIFRGNPLGWAFTASFMGVITTWLIYYIVDKLFNQKAALFSSFFYAVSFLASFYDRSFWNPSLVPLLSLLIIYFLYQINLNRQHYLIYLAVIFGLAFHTHLSLLIYTPLIIYVLYRKFKSIKKRILLYSLIIFLILQLPLIIFELRHNFPNSSAVINLVTGRTVFQTDQSKLPERIKVLTNFFGRFIFIPPFPDLFAEKGLCKDLTWVKKNAYPEIVGLSFFGLLYFLISYKSHFREGRKKFPFLLIISVFLLTIISVLFYPRSFHEYYLLSLFPLLAIILGVSVGIIWQKEHGQLIVSFIISLFFTLNLITLFTAQNSFNYNRKLAVLDFARQYIRGENYNLEALGDCPRFAGWGYLFEYYLGKPLHSYLDSYFGWLNYDQAVSGQPHSIVLLSMIDSRSNSDTIAKWQEDKLRFLMEFRVRAAKLWDNIHVYILSVKK</sequence>
<dbReference type="GO" id="GO:0005886">
    <property type="term" value="C:plasma membrane"/>
    <property type="evidence" value="ECO:0007669"/>
    <property type="project" value="UniProtKB-SubCell"/>
</dbReference>
<keyword evidence="5 8" id="KW-0812">Transmembrane</keyword>
<dbReference type="Pfam" id="PF13231">
    <property type="entry name" value="PMT_2"/>
    <property type="match status" value="1"/>
</dbReference>
<feature type="transmembrane region" description="Helical" evidence="8">
    <location>
        <begin position="379"/>
        <end position="399"/>
    </location>
</feature>
<dbReference type="InterPro" id="IPR038731">
    <property type="entry name" value="RgtA/B/C-like"/>
</dbReference>
<dbReference type="PANTHER" id="PTHR33908:SF11">
    <property type="entry name" value="MEMBRANE PROTEIN"/>
    <property type="match status" value="1"/>
</dbReference>
<name>A0A1F6A060_9BACT</name>
<protein>
    <recommendedName>
        <fullName evidence="9">Glycosyltransferase RgtA/B/C/D-like domain-containing protein</fullName>
    </recommendedName>
</protein>
<evidence type="ECO:0000256" key="4">
    <source>
        <dbReference type="ARBA" id="ARBA00022679"/>
    </source>
</evidence>
<feature type="transmembrane region" description="Helical" evidence="8">
    <location>
        <begin position="144"/>
        <end position="162"/>
    </location>
</feature>
<feature type="transmembrane region" description="Helical" evidence="8">
    <location>
        <begin position="93"/>
        <end position="112"/>
    </location>
</feature>
<dbReference type="PANTHER" id="PTHR33908">
    <property type="entry name" value="MANNOSYLTRANSFERASE YKCB-RELATED"/>
    <property type="match status" value="1"/>
</dbReference>
<dbReference type="AlphaFoldDB" id="A0A1F6A060"/>
<keyword evidence="6 8" id="KW-1133">Transmembrane helix</keyword>
<feature type="transmembrane region" description="Helical" evidence="8">
    <location>
        <begin position="118"/>
        <end position="137"/>
    </location>
</feature>
<evidence type="ECO:0000256" key="5">
    <source>
        <dbReference type="ARBA" id="ARBA00022692"/>
    </source>
</evidence>
<proteinExistence type="predicted"/>
<feature type="transmembrane region" description="Helical" evidence="8">
    <location>
        <begin position="67"/>
        <end position="86"/>
    </location>
</feature>
<accession>A0A1F6A060</accession>
<feature type="domain" description="Glycosyltransferase RgtA/B/C/D-like" evidence="9">
    <location>
        <begin position="73"/>
        <end position="225"/>
    </location>
</feature>
<dbReference type="InterPro" id="IPR050297">
    <property type="entry name" value="LipidA_mod_glycosyltrf_83"/>
</dbReference>
<keyword evidence="7 8" id="KW-0472">Membrane</keyword>
<feature type="transmembrane region" description="Helical" evidence="8">
    <location>
        <begin position="208"/>
        <end position="226"/>
    </location>
</feature>
<feature type="transmembrane region" description="Helical" evidence="8">
    <location>
        <begin position="351"/>
        <end position="372"/>
    </location>
</feature>
<evidence type="ECO:0000259" key="9">
    <source>
        <dbReference type="Pfam" id="PF13231"/>
    </source>
</evidence>
<keyword evidence="3" id="KW-0328">Glycosyltransferase</keyword>
<evidence type="ECO:0000256" key="6">
    <source>
        <dbReference type="ARBA" id="ARBA00022989"/>
    </source>
</evidence>
<evidence type="ECO:0000313" key="11">
    <source>
        <dbReference type="Proteomes" id="UP000176253"/>
    </source>
</evidence>
<evidence type="ECO:0000256" key="3">
    <source>
        <dbReference type="ARBA" id="ARBA00022676"/>
    </source>
</evidence>
<feature type="transmembrane region" description="Helical" evidence="8">
    <location>
        <begin position="12"/>
        <end position="32"/>
    </location>
</feature>
<dbReference type="EMBL" id="MFJM01000023">
    <property type="protein sequence ID" value="OGG18081.1"/>
    <property type="molecule type" value="Genomic_DNA"/>
</dbReference>
<feature type="transmembrane region" description="Helical" evidence="8">
    <location>
        <begin position="295"/>
        <end position="314"/>
    </location>
</feature>
<keyword evidence="4" id="KW-0808">Transferase</keyword>
<evidence type="ECO:0000313" key="10">
    <source>
        <dbReference type="EMBL" id="OGG18081.1"/>
    </source>
</evidence>
<gene>
    <name evidence="10" type="ORF">A3D78_01125</name>
</gene>
<evidence type="ECO:0000256" key="1">
    <source>
        <dbReference type="ARBA" id="ARBA00004651"/>
    </source>
</evidence>
<organism evidence="10 11">
    <name type="scientific">Candidatus Gottesmanbacteria bacterium RIFCSPHIGHO2_02_FULL_39_14</name>
    <dbReference type="NCBI Taxonomy" id="1798383"/>
    <lineage>
        <taxon>Bacteria</taxon>
        <taxon>Candidatus Gottesmaniibacteriota</taxon>
    </lineage>
</organism>
<evidence type="ECO:0000256" key="7">
    <source>
        <dbReference type="ARBA" id="ARBA00023136"/>
    </source>
</evidence>
<keyword evidence="2" id="KW-1003">Cell membrane</keyword>
<comment type="caution">
    <text evidence="10">The sequence shown here is derived from an EMBL/GenBank/DDBJ whole genome shotgun (WGS) entry which is preliminary data.</text>
</comment>
<feature type="transmembrane region" description="Helical" evidence="8">
    <location>
        <begin position="326"/>
        <end position="345"/>
    </location>
</feature>
<reference evidence="10 11" key="1">
    <citation type="journal article" date="2016" name="Nat. Commun.">
        <title>Thousands of microbial genomes shed light on interconnected biogeochemical processes in an aquifer system.</title>
        <authorList>
            <person name="Anantharaman K."/>
            <person name="Brown C.T."/>
            <person name="Hug L.A."/>
            <person name="Sharon I."/>
            <person name="Castelle C.J."/>
            <person name="Probst A.J."/>
            <person name="Thomas B.C."/>
            <person name="Singh A."/>
            <person name="Wilkins M.J."/>
            <person name="Karaoz U."/>
            <person name="Brodie E.L."/>
            <person name="Williams K.H."/>
            <person name="Hubbard S.S."/>
            <person name="Banfield J.F."/>
        </authorList>
    </citation>
    <scope>NUCLEOTIDE SEQUENCE [LARGE SCALE GENOMIC DNA]</scope>
</reference>
<dbReference type="GO" id="GO:0016763">
    <property type="term" value="F:pentosyltransferase activity"/>
    <property type="evidence" value="ECO:0007669"/>
    <property type="project" value="TreeGrafter"/>
</dbReference>
<evidence type="ECO:0000256" key="8">
    <source>
        <dbReference type="SAM" id="Phobius"/>
    </source>
</evidence>
<feature type="transmembrane region" description="Helical" evidence="8">
    <location>
        <begin position="168"/>
        <end position="196"/>
    </location>
</feature>
<comment type="subcellular location">
    <subcellularLocation>
        <location evidence="1">Cell membrane</location>
        <topology evidence="1">Multi-pass membrane protein</topology>
    </subcellularLocation>
</comment>
<evidence type="ECO:0000256" key="2">
    <source>
        <dbReference type="ARBA" id="ARBA00022475"/>
    </source>
</evidence>
<dbReference type="GO" id="GO:0009103">
    <property type="term" value="P:lipopolysaccharide biosynthetic process"/>
    <property type="evidence" value="ECO:0007669"/>
    <property type="project" value="UniProtKB-ARBA"/>
</dbReference>
<dbReference type="Proteomes" id="UP000176253">
    <property type="component" value="Unassembled WGS sequence"/>
</dbReference>